<organism evidence="1">
    <name type="scientific">Arundo donax</name>
    <name type="common">Giant reed</name>
    <name type="synonym">Donax arundinaceus</name>
    <dbReference type="NCBI Taxonomy" id="35708"/>
    <lineage>
        <taxon>Eukaryota</taxon>
        <taxon>Viridiplantae</taxon>
        <taxon>Streptophyta</taxon>
        <taxon>Embryophyta</taxon>
        <taxon>Tracheophyta</taxon>
        <taxon>Spermatophyta</taxon>
        <taxon>Magnoliopsida</taxon>
        <taxon>Liliopsida</taxon>
        <taxon>Poales</taxon>
        <taxon>Poaceae</taxon>
        <taxon>PACMAD clade</taxon>
        <taxon>Arundinoideae</taxon>
        <taxon>Arundineae</taxon>
        <taxon>Arundo</taxon>
    </lineage>
</organism>
<proteinExistence type="predicted"/>
<dbReference type="AlphaFoldDB" id="A0A0A9G4L1"/>
<protein>
    <submittedName>
        <fullName evidence="1">Uncharacterized protein</fullName>
    </submittedName>
</protein>
<accession>A0A0A9G4L1</accession>
<reference evidence="1" key="1">
    <citation type="submission" date="2014-09" db="EMBL/GenBank/DDBJ databases">
        <authorList>
            <person name="Magalhaes I.L.F."/>
            <person name="Oliveira U."/>
            <person name="Santos F.R."/>
            <person name="Vidigal T.H.D.A."/>
            <person name="Brescovit A.D."/>
            <person name="Santos A.J."/>
        </authorList>
    </citation>
    <scope>NUCLEOTIDE SEQUENCE</scope>
    <source>
        <tissue evidence="1">Shoot tissue taken approximately 20 cm above the soil surface</tissue>
    </source>
</reference>
<sequence length="19" mass="2254">MMLWFLFSIVSRCHSVHGC</sequence>
<dbReference type="EMBL" id="GBRH01182338">
    <property type="protein sequence ID" value="JAE15558.1"/>
    <property type="molecule type" value="Transcribed_RNA"/>
</dbReference>
<evidence type="ECO:0000313" key="1">
    <source>
        <dbReference type="EMBL" id="JAE15558.1"/>
    </source>
</evidence>
<reference evidence="1" key="2">
    <citation type="journal article" date="2015" name="Data Brief">
        <title>Shoot transcriptome of the giant reed, Arundo donax.</title>
        <authorList>
            <person name="Barrero R.A."/>
            <person name="Guerrero F.D."/>
            <person name="Moolhuijzen P."/>
            <person name="Goolsby J.A."/>
            <person name="Tidwell J."/>
            <person name="Bellgard S.E."/>
            <person name="Bellgard M.I."/>
        </authorList>
    </citation>
    <scope>NUCLEOTIDE SEQUENCE</scope>
    <source>
        <tissue evidence="1">Shoot tissue taken approximately 20 cm above the soil surface</tissue>
    </source>
</reference>
<name>A0A0A9G4L1_ARUDO</name>